<reference evidence="3" key="1">
    <citation type="submission" date="2021-07" db="EMBL/GenBank/DDBJ databases">
        <title>Aureisphaera sp. CAU 1614 isolated from sea sediment.</title>
        <authorList>
            <person name="Kim W."/>
        </authorList>
    </citation>
    <scope>NUCLEOTIDE SEQUENCE</scope>
    <source>
        <strain evidence="3">CAU 1614</strain>
    </source>
</reference>
<dbReference type="InterPro" id="IPR034122">
    <property type="entry name" value="Retropepsin-like_bacterial"/>
</dbReference>
<dbReference type="InterPro" id="IPR001995">
    <property type="entry name" value="Peptidase_A2_cat"/>
</dbReference>
<feature type="domain" description="PDZ" evidence="1">
    <location>
        <begin position="348"/>
        <end position="436"/>
    </location>
</feature>
<keyword evidence="4" id="KW-1185">Reference proteome</keyword>
<gene>
    <name evidence="3" type="ORF">KXJ69_00625</name>
</gene>
<protein>
    <submittedName>
        <fullName evidence="3">Aspartyl protease family protein</fullName>
    </submittedName>
</protein>
<comment type="caution">
    <text evidence="3">The sequence shown here is derived from an EMBL/GenBank/DDBJ whole genome shotgun (WGS) entry which is preliminary data.</text>
</comment>
<dbReference type="PROSITE" id="PS50106">
    <property type="entry name" value="PDZ"/>
    <property type="match status" value="1"/>
</dbReference>
<dbReference type="RefSeq" id="WP_219050402.1">
    <property type="nucleotide sequence ID" value="NZ_JAHWDP010000001.1"/>
</dbReference>
<dbReference type="GO" id="GO:0004190">
    <property type="term" value="F:aspartic-type endopeptidase activity"/>
    <property type="evidence" value="ECO:0007669"/>
    <property type="project" value="InterPro"/>
</dbReference>
<dbReference type="Pfam" id="PF13650">
    <property type="entry name" value="Asp_protease_2"/>
    <property type="match status" value="1"/>
</dbReference>
<dbReference type="AlphaFoldDB" id="A0A9X1JXH8"/>
<proteinExistence type="predicted"/>
<dbReference type="SMART" id="SM00228">
    <property type="entry name" value="PDZ"/>
    <property type="match status" value="1"/>
</dbReference>
<dbReference type="GO" id="GO:0006508">
    <property type="term" value="P:proteolysis"/>
    <property type="evidence" value="ECO:0007669"/>
    <property type="project" value="UniProtKB-KW"/>
</dbReference>
<dbReference type="PROSITE" id="PS50175">
    <property type="entry name" value="ASP_PROT_RETROV"/>
    <property type="match status" value="1"/>
</dbReference>
<keyword evidence="3" id="KW-0378">Hydrolase</keyword>
<dbReference type="CDD" id="cd05483">
    <property type="entry name" value="retropepsin_like_bacteria"/>
    <property type="match status" value="1"/>
</dbReference>
<name>A0A9X1JXH8_9FLAO</name>
<dbReference type="InterPro" id="IPR001478">
    <property type="entry name" value="PDZ"/>
</dbReference>
<evidence type="ECO:0000259" key="1">
    <source>
        <dbReference type="PROSITE" id="PS50106"/>
    </source>
</evidence>
<dbReference type="Proteomes" id="UP001138686">
    <property type="component" value="Unassembled WGS sequence"/>
</dbReference>
<organism evidence="3 4">
    <name type="scientific">Halomarinibacterium sedimenti</name>
    <dbReference type="NCBI Taxonomy" id="2857106"/>
    <lineage>
        <taxon>Bacteria</taxon>
        <taxon>Pseudomonadati</taxon>
        <taxon>Bacteroidota</taxon>
        <taxon>Flavobacteriia</taxon>
        <taxon>Flavobacteriales</taxon>
        <taxon>Flavobacteriaceae</taxon>
        <taxon>Halomarinibacterium</taxon>
    </lineage>
</organism>
<evidence type="ECO:0000313" key="4">
    <source>
        <dbReference type="Proteomes" id="UP001138686"/>
    </source>
</evidence>
<evidence type="ECO:0000259" key="2">
    <source>
        <dbReference type="PROSITE" id="PS50175"/>
    </source>
</evidence>
<evidence type="ECO:0000313" key="3">
    <source>
        <dbReference type="EMBL" id="MBW2936587.1"/>
    </source>
</evidence>
<dbReference type="EMBL" id="JAHWDP010000001">
    <property type="protein sequence ID" value="MBW2936587.1"/>
    <property type="molecule type" value="Genomic_DNA"/>
</dbReference>
<keyword evidence="3" id="KW-0645">Protease</keyword>
<accession>A0A9X1JXH8</accession>
<feature type="domain" description="Peptidase A2" evidence="2">
    <location>
        <begin position="61"/>
        <end position="150"/>
    </location>
</feature>
<dbReference type="Pfam" id="PF13180">
    <property type="entry name" value="PDZ_2"/>
    <property type="match status" value="1"/>
</dbReference>
<sequence>MFKLQTPFSYFLILVLLFLGESMGFGQNGFRLPHQQKKDNIKFELLNNLVVVPVEVNGKELTFILDTGARNSMLFSLSEIDSIEVKNVTPIKIRGLGTGGTIDALKSLNNQVKIGDAVDNDHTLFVIFDESINFSPRMGIPVHGILGYDFFKDFIVKTDYSKEELTIYNPRHYQEKKCRRCETINIFLKDDKPYVRTPIVHDNDTTKVTLLIDSGASDALWLFNEDWSIKEDPKNYFDDFLGLGISGGIYGKRSKLDGILFGDYSFSKVNVSFPEHEALEEIVLFDERDGSLGGDLLKRFTVIMNYRDKTMTLRKNRFYKAPFHYNMAGLVVEHDGLVSVSSFSKTEEISLEPGVNSANNSIEIRVNPILNFFLAPKYVIAEVRKDSPAALAGIEKGDELLTLNGKAAFKYKLFEITELFTSKSNRKISVEIKRNGRIFKKKFVLKDVI</sequence>